<name>A0A2H3IWA7_WOLCO</name>
<feature type="transmembrane region" description="Helical" evidence="8">
    <location>
        <begin position="238"/>
        <end position="265"/>
    </location>
</feature>
<comment type="subcellular location">
    <subcellularLocation>
        <location evidence="1">Membrane</location>
        <topology evidence="1">Multi-pass membrane protein</topology>
    </subcellularLocation>
</comment>
<gene>
    <name evidence="10" type="ORF">WOLCODRAFT_22569</name>
</gene>
<keyword evidence="5 8" id="KW-0812">Transmembrane</keyword>
<keyword evidence="11" id="KW-1185">Reference proteome</keyword>
<protein>
    <recommendedName>
        <fullName evidence="9">Wax synthase domain-containing protein</fullName>
    </recommendedName>
</protein>
<dbReference type="OMA" id="QICTDSW"/>
<dbReference type="AlphaFoldDB" id="A0A2H3IWA7"/>
<dbReference type="InterPro" id="IPR044851">
    <property type="entry name" value="Wax_synthase"/>
</dbReference>
<dbReference type="PANTHER" id="PTHR31595">
    <property type="entry name" value="LONG-CHAIN-ALCOHOL O-FATTY-ACYLTRANSFERASE 3-RELATED"/>
    <property type="match status" value="1"/>
</dbReference>
<dbReference type="GO" id="GO:0016020">
    <property type="term" value="C:membrane"/>
    <property type="evidence" value="ECO:0007669"/>
    <property type="project" value="UniProtKB-SubCell"/>
</dbReference>
<dbReference type="InterPro" id="IPR032805">
    <property type="entry name" value="Wax_synthase_dom"/>
</dbReference>
<comment type="similarity">
    <text evidence="3">Belongs to the wax synthase family.</text>
</comment>
<evidence type="ECO:0000256" key="5">
    <source>
        <dbReference type="ARBA" id="ARBA00022692"/>
    </source>
</evidence>
<evidence type="ECO:0000256" key="3">
    <source>
        <dbReference type="ARBA" id="ARBA00007282"/>
    </source>
</evidence>
<dbReference type="Pfam" id="PF13813">
    <property type="entry name" value="MBOAT_2"/>
    <property type="match status" value="1"/>
</dbReference>
<feature type="transmembrane region" description="Helical" evidence="8">
    <location>
        <begin position="36"/>
        <end position="53"/>
    </location>
</feature>
<evidence type="ECO:0000256" key="2">
    <source>
        <dbReference type="ARBA" id="ARBA00005179"/>
    </source>
</evidence>
<evidence type="ECO:0000313" key="11">
    <source>
        <dbReference type="Proteomes" id="UP000218811"/>
    </source>
</evidence>
<dbReference type="OrthoDB" id="1077582at2759"/>
<feature type="domain" description="Wax synthase" evidence="9">
    <location>
        <begin position="272"/>
        <end position="349"/>
    </location>
</feature>
<feature type="transmembrane region" description="Helical" evidence="8">
    <location>
        <begin position="341"/>
        <end position="360"/>
    </location>
</feature>
<organism evidence="10 11">
    <name type="scientific">Wolfiporia cocos (strain MD-104)</name>
    <name type="common">Brown rot fungus</name>
    <dbReference type="NCBI Taxonomy" id="742152"/>
    <lineage>
        <taxon>Eukaryota</taxon>
        <taxon>Fungi</taxon>
        <taxon>Dikarya</taxon>
        <taxon>Basidiomycota</taxon>
        <taxon>Agaricomycotina</taxon>
        <taxon>Agaricomycetes</taxon>
        <taxon>Polyporales</taxon>
        <taxon>Phaeolaceae</taxon>
        <taxon>Wolfiporia</taxon>
    </lineage>
</organism>
<keyword evidence="4" id="KW-0808">Transferase</keyword>
<evidence type="ECO:0000259" key="9">
    <source>
        <dbReference type="Pfam" id="PF13813"/>
    </source>
</evidence>
<dbReference type="EMBL" id="KB467831">
    <property type="protein sequence ID" value="PCH34272.1"/>
    <property type="molecule type" value="Genomic_DNA"/>
</dbReference>
<dbReference type="PANTHER" id="PTHR31595:SF57">
    <property type="entry name" value="OS04G0481900 PROTEIN"/>
    <property type="match status" value="1"/>
</dbReference>
<keyword evidence="6 8" id="KW-1133">Transmembrane helix</keyword>
<dbReference type="GO" id="GO:0006629">
    <property type="term" value="P:lipid metabolic process"/>
    <property type="evidence" value="ECO:0007669"/>
    <property type="project" value="InterPro"/>
</dbReference>
<evidence type="ECO:0000313" key="10">
    <source>
        <dbReference type="EMBL" id="PCH34272.1"/>
    </source>
</evidence>
<evidence type="ECO:0000256" key="8">
    <source>
        <dbReference type="SAM" id="Phobius"/>
    </source>
</evidence>
<comment type="pathway">
    <text evidence="2">Secondary metabolite biosynthesis.</text>
</comment>
<dbReference type="GO" id="GO:0008374">
    <property type="term" value="F:O-acyltransferase activity"/>
    <property type="evidence" value="ECO:0007669"/>
    <property type="project" value="InterPro"/>
</dbReference>
<feature type="transmembrane region" description="Helical" evidence="8">
    <location>
        <begin position="380"/>
        <end position="403"/>
    </location>
</feature>
<proteinExistence type="inferred from homology"/>
<evidence type="ECO:0000256" key="7">
    <source>
        <dbReference type="ARBA" id="ARBA00023136"/>
    </source>
</evidence>
<sequence>MRKYSVYQGIRVGTRLALQELIPRYEDREMLTWRNAPYAFAYFLPFLFMAYLVRRANTHRIRMLLVPTVITVSIHCTYRYKMEDSRCSEWIRILMAYYIVAKALEFGFVRDGRFKIGEKRLAEVNDPDTRGSSENRTRSAAIYRMIPTSLLDALEITSALRGIGWDFGSGAYVPHDNRPRQRGPFLRATLFELVKDFLIVDLFDSLVKLVPSAGSIEGGSMFLPNVSPLIRYSISTSVLLMGGLIIIFGLSAGNDFFALIGVGLLDQSPADWPPLYDSPWRATSLHEFWGKRWHQVLRRTFIIFGGYPGYLVAGKAGLILGTFLASGLYHELGLRLSESDHRVTAFFLLQGVGILFEDLWKKISGKRTDGFVGRIWTVFWIIVLGQLCADAWCMGGIAGATFVPRSLSPVRRLLFPAIRTLIQAFAGRNANQAKA</sequence>
<dbReference type="Proteomes" id="UP000218811">
    <property type="component" value="Unassembled WGS sequence"/>
</dbReference>
<evidence type="ECO:0000256" key="4">
    <source>
        <dbReference type="ARBA" id="ARBA00022679"/>
    </source>
</evidence>
<keyword evidence="7 8" id="KW-0472">Membrane</keyword>
<feature type="transmembrane region" description="Helical" evidence="8">
    <location>
        <begin position="307"/>
        <end position="329"/>
    </location>
</feature>
<evidence type="ECO:0000256" key="1">
    <source>
        <dbReference type="ARBA" id="ARBA00004141"/>
    </source>
</evidence>
<dbReference type="STRING" id="742152.A0A2H3IWA7"/>
<evidence type="ECO:0000256" key="6">
    <source>
        <dbReference type="ARBA" id="ARBA00022989"/>
    </source>
</evidence>
<reference evidence="10 11" key="1">
    <citation type="journal article" date="2012" name="Science">
        <title>The Paleozoic origin of enzymatic lignin decomposition reconstructed from 31 fungal genomes.</title>
        <authorList>
            <person name="Floudas D."/>
            <person name="Binder M."/>
            <person name="Riley R."/>
            <person name="Barry K."/>
            <person name="Blanchette R.A."/>
            <person name="Henrissat B."/>
            <person name="Martinez A.T."/>
            <person name="Otillar R."/>
            <person name="Spatafora J.W."/>
            <person name="Yadav J.S."/>
            <person name="Aerts A."/>
            <person name="Benoit I."/>
            <person name="Boyd A."/>
            <person name="Carlson A."/>
            <person name="Copeland A."/>
            <person name="Coutinho P.M."/>
            <person name="de Vries R.P."/>
            <person name="Ferreira P."/>
            <person name="Findley K."/>
            <person name="Foster B."/>
            <person name="Gaskell J."/>
            <person name="Glotzer D."/>
            <person name="Gorecki P."/>
            <person name="Heitman J."/>
            <person name="Hesse C."/>
            <person name="Hori C."/>
            <person name="Igarashi K."/>
            <person name="Jurgens J.A."/>
            <person name="Kallen N."/>
            <person name="Kersten P."/>
            <person name="Kohler A."/>
            <person name="Kuees U."/>
            <person name="Kumar T.K.A."/>
            <person name="Kuo A."/>
            <person name="LaButti K."/>
            <person name="Larrondo L.F."/>
            <person name="Lindquist E."/>
            <person name="Ling A."/>
            <person name="Lombard V."/>
            <person name="Lucas S."/>
            <person name="Lundell T."/>
            <person name="Martin R."/>
            <person name="McLaughlin D.J."/>
            <person name="Morgenstern I."/>
            <person name="Morin E."/>
            <person name="Murat C."/>
            <person name="Nagy L.G."/>
            <person name="Nolan M."/>
            <person name="Ohm R.A."/>
            <person name="Patyshakuliyeva A."/>
            <person name="Rokas A."/>
            <person name="Ruiz-Duenas F.J."/>
            <person name="Sabat G."/>
            <person name="Salamov A."/>
            <person name="Samejima M."/>
            <person name="Schmutz J."/>
            <person name="Slot J.C."/>
            <person name="St John F."/>
            <person name="Stenlid J."/>
            <person name="Sun H."/>
            <person name="Sun S."/>
            <person name="Syed K."/>
            <person name="Tsang A."/>
            <person name="Wiebenga A."/>
            <person name="Young D."/>
            <person name="Pisabarro A."/>
            <person name="Eastwood D.C."/>
            <person name="Martin F."/>
            <person name="Cullen D."/>
            <person name="Grigoriev I.V."/>
            <person name="Hibbett D.S."/>
        </authorList>
    </citation>
    <scope>NUCLEOTIDE SEQUENCE [LARGE SCALE GENOMIC DNA]</scope>
    <source>
        <strain evidence="10 11">MD-104</strain>
    </source>
</reference>
<accession>A0A2H3IWA7</accession>